<dbReference type="InterPro" id="IPR001680">
    <property type="entry name" value="WD40_rpt"/>
</dbReference>
<keyword evidence="8" id="KW-1185">Reference proteome</keyword>
<protein>
    <recommendedName>
        <fullName evidence="4">Ribosome biogenesis protein NSA1</fullName>
    </recommendedName>
</protein>
<dbReference type="InterPro" id="IPR036322">
    <property type="entry name" value="WD40_repeat_dom_sf"/>
</dbReference>
<feature type="repeat" description="WD" evidence="5">
    <location>
        <begin position="283"/>
        <end position="324"/>
    </location>
</feature>
<evidence type="ECO:0000313" key="7">
    <source>
        <dbReference type="EMBL" id="ODV97063.1"/>
    </source>
</evidence>
<dbReference type="OrthoDB" id="18388at2759"/>
<dbReference type="InterPro" id="IPR015943">
    <property type="entry name" value="WD40/YVTN_repeat-like_dom_sf"/>
</dbReference>
<dbReference type="PANTHER" id="PTHR16038">
    <property type="entry name" value="NOP SEVEN ASSOCIATED PROTEIN 1"/>
    <property type="match status" value="1"/>
</dbReference>
<evidence type="ECO:0000256" key="1">
    <source>
        <dbReference type="ARBA" id="ARBA00002889"/>
    </source>
</evidence>
<dbReference type="Proteomes" id="UP000094236">
    <property type="component" value="Unassembled WGS sequence"/>
</dbReference>
<sequence>MRILAAADDSGSLKEIICKRGTDTSSQKATQPDSIKTHCVETRLCKIQNFIIYQNYIICARSDGKICFYDNSVQGDKEVEDYLVVKEFVGCFANKEDVFISLFESFGLIYSCTQGGKITIIDPEDLNKKQKNYSVKSPVCAFIAHPLQKNIFAYGGQENDLKIISLIPKKNDDSEFELKIIFQGKNVKNDKLDLRVPIWISKIMFIDITVTGDTYKLITATRYGQIRKYDTSHGRKPIADFKVSEKPLLTLSRTDNPNEIICSDTHVTTAKFDISNGKLIGKYKGAVGSIQSLNSYLEGNLLVTGGLDRYVRVFDLDSREQIAKIYIGSQISCVMMLDDEQDMEEEETTTKDKNERKKKRVYTEAQEKEEEEALWNELEAKTEKNTRSNKKRR</sequence>
<evidence type="ECO:0000256" key="2">
    <source>
        <dbReference type="ARBA" id="ARBA00007861"/>
    </source>
</evidence>
<gene>
    <name evidence="7" type="ORF">PACTADRAFT_48828</name>
</gene>
<dbReference type="AlphaFoldDB" id="A0A1E4TZ64"/>
<dbReference type="PROSITE" id="PS50082">
    <property type="entry name" value="WD_REPEATS_2"/>
    <property type="match status" value="1"/>
</dbReference>
<proteinExistence type="inferred from homology"/>
<evidence type="ECO:0000313" key="8">
    <source>
        <dbReference type="Proteomes" id="UP000094236"/>
    </source>
</evidence>
<dbReference type="SUPFAM" id="SSF50978">
    <property type="entry name" value="WD40 repeat-like"/>
    <property type="match status" value="1"/>
</dbReference>
<dbReference type="EMBL" id="KV454012">
    <property type="protein sequence ID" value="ODV97063.1"/>
    <property type="molecule type" value="Genomic_DNA"/>
</dbReference>
<evidence type="ECO:0000256" key="5">
    <source>
        <dbReference type="PROSITE-ProRule" id="PRU00221"/>
    </source>
</evidence>
<evidence type="ECO:0000256" key="3">
    <source>
        <dbReference type="ARBA" id="ARBA00011187"/>
    </source>
</evidence>
<accession>A0A1E4TZ64</accession>
<dbReference type="GO" id="GO:0005730">
    <property type="term" value="C:nucleolus"/>
    <property type="evidence" value="ECO:0007669"/>
    <property type="project" value="InterPro"/>
</dbReference>
<comment type="subunit">
    <text evidence="3">Component of the pre-66S ribosomal particle.</text>
</comment>
<dbReference type="GO" id="GO:0042273">
    <property type="term" value="P:ribosomal large subunit biogenesis"/>
    <property type="evidence" value="ECO:0007669"/>
    <property type="project" value="InterPro"/>
</dbReference>
<dbReference type="STRING" id="669874.A0A1E4TZ64"/>
<dbReference type="GO" id="GO:0030687">
    <property type="term" value="C:preribosome, large subunit precursor"/>
    <property type="evidence" value="ECO:0007669"/>
    <property type="project" value="TreeGrafter"/>
</dbReference>
<keyword evidence="5" id="KW-0853">WD repeat</keyword>
<name>A0A1E4TZ64_PACTA</name>
<evidence type="ECO:0000256" key="4">
    <source>
        <dbReference type="ARBA" id="ARBA00014234"/>
    </source>
</evidence>
<evidence type="ECO:0000256" key="6">
    <source>
        <dbReference type="SAM" id="MobiDB-lite"/>
    </source>
</evidence>
<comment type="similarity">
    <text evidence="2">Belongs to the NSA1 family.</text>
</comment>
<feature type="region of interest" description="Disordered" evidence="6">
    <location>
        <begin position="342"/>
        <end position="393"/>
    </location>
</feature>
<organism evidence="7 8">
    <name type="scientific">Pachysolen tannophilus NRRL Y-2460</name>
    <dbReference type="NCBI Taxonomy" id="669874"/>
    <lineage>
        <taxon>Eukaryota</taxon>
        <taxon>Fungi</taxon>
        <taxon>Dikarya</taxon>
        <taxon>Ascomycota</taxon>
        <taxon>Saccharomycotina</taxon>
        <taxon>Pichiomycetes</taxon>
        <taxon>Pachysolenaceae</taxon>
        <taxon>Pachysolen</taxon>
    </lineage>
</organism>
<dbReference type="CDD" id="cd22858">
    <property type="entry name" value="Nsa1"/>
    <property type="match status" value="1"/>
</dbReference>
<dbReference type="Gene3D" id="2.130.10.10">
    <property type="entry name" value="YVTN repeat-like/Quinoprotein amine dehydrogenase"/>
    <property type="match status" value="2"/>
</dbReference>
<reference evidence="8" key="1">
    <citation type="submission" date="2016-05" db="EMBL/GenBank/DDBJ databases">
        <title>Comparative genomics of biotechnologically important yeasts.</title>
        <authorList>
            <consortium name="DOE Joint Genome Institute"/>
            <person name="Riley R."/>
            <person name="Haridas S."/>
            <person name="Wolfe K.H."/>
            <person name="Lopes M.R."/>
            <person name="Hittinger C.T."/>
            <person name="Goker M."/>
            <person name="Salamov A."/>
            <person name="Wisecaver J."/>
            <person name="Long T.M."/>
            <person name="Aerts A.L."/>
            <person name="Barry K."/>
            <person name="Choi C."/>
            <person name="Clum A."/>
            <person name="Coughlan A.Y."/>
            <person name="Deshpande S."/>
            <person name="Douglass A.P."/>
            <person name="Hanson S.J."/>
            <person name="Klenk H.-P."/>
            <person name="Labutti K."/>
            <person name="Lapidus A."/>
            <person name="Lindquist E."/>
            <person name="Lipzen A."/>
            <person name="Meier-Kolthoff J.P."/>
            <person name="Ohm R.A."/>
            <person name="Otillar R.P."/>
            <person name="Pangilinan J."/>
            <person name="Peng Y."/>
            <person name="Rokas A."/>
            <person name="Rosa C.A."/>
            <person name="Scheuner C."/>
            <person name="Sibirny A.A."/>
            <person name="Slot J.C."/>
            <person name="Stielow J.B."/>
            <person name="Sun H."/>
            <person name="Kurtzman C.P."/>
            <person name="Blackwell M."/>
            <person name="Grigoriev I.V."/>
            <person name="Jeffries T.W."/>
        </authorList>
    </citation>
    <scope>NUCLEOTIDE SEQUENCE [LARGE SCALE GENOMIC DNA]</scope>
    <source>
        <strain evidence="8">NRRL Y-2460</strain>
    </source>
</reference>
<comment type="function">
    <text evidence="1">Involved in the biogenesis of the 60S ribosomal subunit.</text>
</comment>
<feature type="compositionally biased region" description="Basic and acidic residues" evidence="6">
    <location>
        <begin position="348"/>
        <end position="366"/>
    </location>
</feature>
<dbReference type="InterPro" id="IPR037379">
    <property type="entry name" value="WDR74/Nsa1"/>
</dbReference>
<dbReference type="PANTHER" id="PTHR16038:SF4">
    <property type="entry name" value="WD REPEAT-CONTAINING PROTEIN 74"/>
    <property type="match status" value="1"/>
</dbReference>